<reference evidence="6 7" key="1">
    <citation type="submission" date="2019-05" db="EMBL/GenBank/DDBJ databases">
        <authorList>
            <consortium name="Science for Life Laboratories"/>
        </authorList>
    </citation>
    <scope>NUCLEOTIDE SEQUENCE [LARGE SCALE GENOMIC DNA]</scope>
    <source>
        <strain evidence="6">Soil9</strain>
    </source>
</reference>
<name>A0A6P2CWW5_9BACT</name>
<feature type="repeat" description="WD" evidence="3">
    <location>
        <begin position="227"/>
        <end position="258"/>
    </location>
</feature>
<dbReference type="InterPro" id="IPR013979">
    <property type="entry name" value="TIF_beta_prop-like"/>
</dbReference>
<gene>
    <name evidence="6" type="ORF">SOIL9_42750</name>
</gene>
<dbReference type="Pfam" id="PF08662">
    <property type="entry name" value="eIF2A"/>
    <property type="match status" value="1"/>
</dbReference>
<dbReference type="PROSITE" id="PS00678">
    <property type="entry name" value="WD_REPEATS_1"/>
    <property type="match status" value="1"/>
</dbReference>
<dbReference type="Proteomes" id="UP000464178">
    <property type="component" value="Chromosome"/>
</dbReference>
<evidence type="ECO:0000256" key="1">
    <source>
        <dbReference type="ARBA" id="ARBA00022574"/>
    </source>
</evidence>
<dbReference type="InterPro" id="IPR001680">
    <property type="entry name" value="WD40_rpt"/>
</dbReference>
<feature type="domain" description="Translation initiation factor beta propellor-like" evidence="5">
    <location>
        <begin position="205"/>
        <end position="281"/>
    </location>
</feature>
<keyword evidence="7" id="KW-1185">Reference proteome</keyword>
<dbReference type="Pfam" id="PF07676">
    <property type="entry name" value="PD40"/>
    <property type="match status" value="1"/>
</dbReference>
<keyword evidence="2" id="KW-0677">Repeat</keyword>
<dbReference type="PANTHER" id="PTHR19879:SF9">
    <property type="entry name" value="TRANSCRIPTION INITIATION FACTOR TFIID SUBUNIT 5"/>
    <property type="match status" value="1"/>
</dbReference>
<accession>A0A6P2CWW5</accession>
<dbReference type="PANTHER" id="PTHR19879">
    <property type="entry name" value="TRANSCRIPTION INITIATION FACTOR TFIID"/>
    <property type="match status" value="1"/>
</dbReference>
<dbReference type="InterPro" id="IPR011659">
    <property type="entry name" value="WD40"/>
</dbReference>
<feature type="signal peptide" evidence="4">
    <location>
        <begin position="1"/>
        <end position="22"/>
    </location>
</feature>
<dbReference type="RefSeq" id="WP_162668166.1">
    <property type="nucleotide sequence ID" value="NZ_LR593886.1"/>
</dbReference>
<dbReference type="PROSITE" id="PS50082">
    <property type="entry name" value="WD_REPEATS_2"/>
    <property type="match status" value="1"/>
</dbReference>
<dbReference type="SMART" id="SM00320">
    <property type="entry name" value="WD40"/>
    <property type="match status" value="3"/>
</dbReference>
<dbReference type="InterPro" id="IPR011044">
    <property type="entry name" value="Quino_amine_DH_bsu"/>
</dbReference>
<dbReference type="Gene3D" id="2.130.10.10">
    <property type="entry name" value="YVTN repeat-like/Quinoprotein amine dehydrogenase"/>
    <property type="match status" value="2"/>
</dbReference>
<dbReference type="SUPFAM" id="SSF50969">
    <property type="entry name" value="YVTN repeat-like/Quinoprotein amine dehydrogenase"/>
    <property type="match status" value="1"/>
</dbReference>
<protein>
    <recommendedName>
        <fullName evidence="5">Translation initiation factor beta propellor-like domain-containing protein</fullName>
    </recommendedName>
</protein>
<keyword evidence="1 3" id="KW-0853">WD repeat</keyword>
<evidence type="ECO:0000313" key="6">
    <source>
        <dbReference type="EMBL" id="VTR93439.1"/>
    </source>
</evidence>
<keyword evidence="4" id="KW-0732">Signal</keyword>
<dbReference type="KEGG" id="gms:SOIL9_42750"/>
<dbReference type="InterPro" id="IPR019775">
    <property type="entry name" value="WD40_repeat_CS"/>
</dbReference>
<evidence type="ECO:0000256" key="4">
    <source>
        <dbReference type="SAM" id="SignalP"/>
    </source>
</evidence>
<proteinExistence type="predicted"/>
<evidence type="ECO:0000313" key="7">
    <source>
        <dbReference type="Proteomes" id="UP000464178"/>
    </source>
</evidence>
<sequence>MPCCPRLMPVFVLPAVALVAFAAPVPKVAVVPISPTNAAQVRVLDEVDRRADRITRGPGKGELTVLDRTAGAEVLDENTLRPLRKPVKDAHPITLATSPDGKLVAWTERNKTTYTVFRTDTDKSFDIELKDDPDHAAFSPDSKLLAIGSTFWDPRAEGAGHTEVRLFDATGKLLRTLARSGAGSAKPVFSPDGKTLAVSNRNYEPRLFDVATGKLLHVLDKKMTQEVAFSPDGKVLATAHVDGTLALWDTATGKELRSAASGCKELYSVDWSPKGDVLVTSGRQGPIVLWEPGRLAKLKELDAPAWVIQARFVSDGTRFITSSALDLSAKSGRKFTIWGLPNNK</sequence>
<evidence type="ECO:0000256" key="3">
    <source>
        <dbReference type="PROSITE-ProRule" id="PRU00221"/>
    </source>
</evidence>
<dbReference type="InterPro" id="IPR015943">
    <property type="entry name" value="WD40/YVTN_repeat-like_dom_sf"/>
</dbReference>
<feature type="chain" id="PRO_5026718688" description="Translation initiation factor beta propellor-like domain-containing protein" evidence="4">
    <location>
        <begin position="23"/>
        <end position="344"/>
    </location>
</feature>
<evidence type="ECO:0000256" key="2">
    <source>
        <dbReference type="ARBA" id="ARBA00022737"/>
    </source>
</evidence>
<dbReference type="EMBL" id="LR593886">
    <property type="protein sequence ID" value="VTR93439.1"/>
    <property type="molecule type" value="Genomic_DNA"/>
</dbReference>
<dbReference type="AlphaFoldDB" id="A0A6P2CWW5"/>
<organism evidence="6 7">
    <name type="scientific">Gemmata massiliana</name>
    <dbReference type="NCBI Taxonomy" id="1210884"/>
    <lineage>
        <taxon>Bacteria</taxon>
        <taxon>Pseudomonadati</taxon>
        <taxon>Planctomycetota</taxon>
        <taxon>Planctomycetia</taxon>
        <taxon>Gemmatales</taxon>
        <taxon>Gemmataceae</taxon>
        <taxon>Gemmata</taxon>
    </lineage>
</organism>
<evidence type="ECO:0000259" key="5">
    <source>
        <dbReference type="Pfam" id="PF08662"/>
    </source>
</evidence>